<feature type="transmembrane region" description="Helical" evidence="1">
    <location>
        <begin position="47"/>
        <end position="66"/>
    </location>
</feature>
<sequence length="104" mass="10779">MTHGGKAVLLLIGGPLLARSSRAQAVASSVLCRLEGSGGTVKTRVIFYLLGGVFVLGAGINSVASTGFSLPNLLTMLCGALILAIAGWQALRSWRADSDREPPR</sequence>
<keyword evidence="3" id="KW-1185">Reference proteome</keyword>
<evidence type="ECO:0000256" key="1">
    <source>
        <dbReference type="SAM" id="Phobius"/>
    </source>
</evidence>
<dbReference type="EMBL" id="CP015515">
    <property type="protein sequence ID" value="AND17725.1"/>
    <property type="molecule type" value="Genomic_DNA"/>
</dbReference>
<organism evidence="2 3">
    <name type="scientific">Rathayibacter tritici</name>
    <dbReference type="NCBI Taxonomy" id="33888"/>
    <lineage>
        <taxon>Bacteria</taxon>
        <taxon>Bacillati</taxon>
        <taxon>Actinomycetota</taxon>
        <taxon>Actinomycetes</taxon>
        <taxon>Micrococcales</taxon>
        <taxon>Microbacteriaceae</taxon>
        <taxon>Rathayibacter</taxon>
    </lineage>
</organism>
<evidence type="ECO:0000313" key="3">
    <source>
        <dbReference type="Proteomes" id="UP000077071"/>
    </source>
</evidence>
<protein>
    <submittedName>
        <fullName evidence="2">Uncharacterized protein</fullName>
    </submittedName>
</protein>
<dbReference type="Proteomes" id="UP000077071">
    <property type="component" value="Chromosome"/>
</dbReference>
<keyword evidence="1" id="KW-0812">Transmembrane</keyword>
<feature type="transmembrane region" description="Helical" evidence="1">
    <location>
        <begin position="73"/>
        <end position="91"/>
    </location>
</feature>
<dbReference type="RefSeq" id="WP_146085022.1">
    <property type="nucleotide sequence ID" value="NZ_CP015515.1"/>
</dbReference>
<name>A0A161J3E8_9MICO</name>
<reference evidence="2 3" key="1">
    <citation type="submission" date="2016-05" db="EMBL/GenBank/DDBJ databases">
        <title>Complete genome sequence of Rathayibacter tritici NCPPB 1953.</title>
        <authorList>
            <person name="Park J."/>
            <person name="Lee H.-H."/>
            <person name="Lee S.-W."/>
            <person name="Seo Y.-S."/>
        </authorList>
    </citation>
    <scope>NUCLEOTIDE SEQUENCE [LARGE SCALE GENOMIC DNA]</scope>
    <source>
        <strain evidence="2 3">NCPPB 1953</strain>
    </source>
</reference>
<gene>
    <name evidence="2" type="ORF">A6122_2611</name>
</gene>
<dbReference type="KEGG" id="rtn:A6122_2611"/>
<dbReference type="AlphaFoldDB" id="A0A161J3E8"/>
<proteinExistence type="predicted"/>
<accession>A0A161J3E8</accession>
<evidence type="ECO:0000313" key="2">
    <source>
        <dbReference type="EMBL" id="AND17725.1"/>
    </source>
</evidence>
<keyword evidence="1" id="KW-1133">Transmembrane helix</keyword>
<keyword evidence="1" id="KW-0472">Membrane</keyword>
<dbReference type="PATRIC" id="fig|33888.3.peg.2925"/>
<dbReference type="OrthoDB" id="5124625at2"/>